<dbReference type="PROSITE" id="PS50181">
    <property type="entry name" value="FBOX"/>
    <property type="match status" value="1"/>
</dbReference>
<dbReference type="Pfam" id="PF12796">
    <property type="entry name" value="Ank_2"/>
    <property type="match status" value="2"/>
</dbReference>
<dbReference type="PROSITE" id="PS50088">
    <property type="entry name" value="ANK_REPEAT"/>
    <property type="match status" value="4"/>
</dbReference>
<dbReference type="Pfam" id="PF00023">
    <property type="entry name" value="Ank"/>
    <property type="match status" value="1"/>
</dbReference>
<evidence type="ECO:0000313" key="6">
    <source>
        <dbReference type="EMBL" id="KAJ4394504.1"/>
    </source>
</evidence>
<evidence type="ECO:0000313" key="7">
    <source>
        <dbReference type="Proteomes" id="UP001140453"/>
    </source>
</evidence>
<dbReference type="OrthoDB" id="341259at2759"/>
<dbReference type="InterPro" id="IPR036770">
    <property type="entry name" value="Ankyrin_rpt-contain_sf"/>
</dbReference>
<sequence>MVTLQNLPSELVRHIAQKCGQSDMSRLLRVSKNLRNIVTPELYEHNVRNQYSSAMFWAAQSGNIDTLELLDTAGADWNDQSASFSDEKVREQFCPYLPGQHSRNMYFSPLHIAAKFGQGRAVRWLLKHGARINATALNLCSCQHGISPLGKGRGDADDCLYDYNREFDPRTSPLCTPLHIAVCNRQGRTARSLLDLGADVEACQDSHSDEVTSILHTAVRCNDGTMIGFIVEQGFVPINLVNDAGETALQCAVLHKNDLSAFLHLLSLGANPDIGTGAFQYACDVQNFKAANILLQRGIQNFGSPNLWPLHRATAPMGHFAIPHWEPVPDLEGWENDRELFILALASGLPELGNFGINDQDFRGRSPLLRAATYPATTRTIRLLINLGADVNQQDRSGVNPIQEILAKGDFGTTATIALLLRRGARLDLRSDHDNLIQRYGVGGYCALDTALLVTDGETNNPVLYTIIQHASSRNFAEHSLSAIVARLYAQGRHRHCRVVMLNRFPGTRLDINPRWLLSWLQESVQKRSLSHIRFYLDRFPNELTTHDALPLVLTTYCRRFQDGKSSDLGVSENNIIETLSTRPDFGIGTQERGCSSLLHLACKYHHPSIATQLLELGSQVNFSDEDFYTPLLYAVGNCCSRTVKILLSYGANPFQHPSDEPQRAQSLQRRPRRIVLGPQDPRTEESAFKYAIKWRSRDIDRHFFRTSCDIEPRYTTITKIILDYCGLPPVSVDRALPSYVHRAIKFPEALRDLLEAGADPDARDTGERPSPLLYASLYLEPSEEVLESISLLVSHGADVHARLFPGADSFLTLVEESQRAVADGNRDHANEQARDSDKYRKQCALTRLFEIKVDPISGHSTVQLRSANGDGLSPEENAPDRLEGGRGGPPDGAGRSRGTQ</sequence>
<evidence type="ECO:0000256" key="1">
    <source>
        <dbReference type="ARBA" id="ARBA00022737"/>
    </source>
</evidence>
<dbReference type="InterPro" id="IPR001810">
    <property type="entry name" value="F-box_dom"/>
</dbReference>
<evidence type="ECO:0000256" key="3">
    <source>
        <dbReference type="PROSITE-ProRule" id="PRU00023"/>
    </source>
</evidence>
<accession>A0A9W8YX69</accession>
<keyword evidence="7" id="KW-1185">Reference proteome</keyword>
<dbReference type="Gene3D" id="1.25.40.20">
    <property type="entry name" value="Ankyrin repeat-containing domain"/>
    <property type="match status" value="5"/>
</dbReference>
<dbReference type="InterPro" id="IPR002110">
    <property type="entry name" value="Ankyrin_rpt"/>
</dbReference>
<gene>
    <name evidence="6" type="ORF">N0V93_003722</name>
</gene>
<feature type="repeat" description="ANK" evidence="3">
    <location>
        <begin position="105"/>
        <end position="137"/>
    </location>
</feature>
<feature type="repeat" description="ANK" evidence="3">
    <location>
        <begin position="176"/>
        <end position="205"/>
    </location>
</feature>
<organism evidence="6 7">
    <name type="scientific">Gnomoniopsis smithogilvyi</name>
    <dbReference type="NCBI Taxonomy" id="1191159"/>
    <lineage>
        <taxon>Eukaryota</taxon>
        <taxon>Fungi</taxon>
        <taxon>Dikarya</taxon>
        <taxon>Ascomycota</taxon>
        <taxon>Pezizomycotina</taxon>
        <taxon>Sordariomycetes</taxon>
        <taxon>Sordariomycetidae</taxon>
        <taxon>Diaporthales</taxon>
        <taxon>Gnomoniaceae</taxon>
        <taxon>Gnomoniopsis</taxon>
    </lineage>
</organism>
<evidence type="ECO:0000259" key="5">
    <source>
        <dbReference type="PROSITE" id="PS50181"/>
    </source>
</evidence>
<dbReference type="PROSITE" id="PS50297">
    <property type="entry name" value="ANK_REP_REGION"/>
    <property type="match status" value="2"/>
</dbReference>
<dbReference type="SUPFAM" id="SSF48403">
    <property type="entry name" value="Ankyrin repeat"/>
    <property type="match status" value="3"/>
</dbReference>
<feature type="region of interest" description="Disordered" evidence="4">
    <location>
        <begin position="862"/>
        <end position="901"/>
    </location>
</feature>
<dbReference type="AlphaFoldDB" id="A0A9W8YX69"/>
<reference evidence="6" key="1">
    <citation type="submission" date="2022-10" db="EMBL/GenBank/DDBJ databases">
        <title>Tapping the CABI collections for fungal endophytes: first genome assemblies for Collariella, Neodidymelliopsis, Ascochyta clinopodiicola, Didymella pomorum, Didymosphaeria variabile, Neocosmospora piperis and Neocucurbitaria cava.</title>
        <authorList>
            <person name="Hill R."/>
        </authorList>
    </citation>
    <scope>NUCLEOTIDE SEQUENCE</scope>
    <source>
        <strain evidence="6">IMI 355082</strain>
    </source>
</reference>
<dbReference type="InterPro" id="IPR050745">
    <property type="entry name" value="Multifunctional_regulatory"/>
</dbReference>
<feature type="repeat" description="ANK" evidence="3">
    <location>
        <begin position="594"/>
        <end position="626"/>
    </location>
</feature>
<keyword evidence="2 3" id="KW-0040">ANK repeat</keyword>
<dbReference type="EMBL" id="JAPEVB010000002">
    <property type="protein sequence ID" value="KAJ4394504.1"/>
    <property type="molecule type" value="Genomic_DNA"/>
</dbReference>
<feature type="repeat" description="ANK" evidence="3">
    <location>
        <begin position="363"/>
        <end position="396"/>
    </location>
</feature>
<keyword evidence="1" id="KW-0677">Repeat</keyword>
<evidence type="ECO:0000256" key="4">
    <source>
        <dbReference type="SAM" id="MobiDB-lite"/>
    </source>
</evidence>
<dbReference type="PANTHER" id="PTHR24189">
    <property type="entry name" value="MYOTROPHIN"/>
    <property type="match status" value="1"/>
</dbReference>
<name>A0A9W8YX69_9PEZI</name>
<dbReference type="Proteomes" id="UP001140453">
    <property type="component" value="Unassembled WGS sequence"/>
</dbReference>
<feature type="domain" description="F-box" evidence="5">
    <location>
        <begin position="1"/>
        <end position="46"/>
    </location>
</feature>
<dbReference type="SMART" id="SM00248">
    <property type="entry name" value="ANK"/>
    <property type="match status" value="10"/>
</dbReference>
<proteinExistence type="predicted"/>
<dbReference type="Pfam" id="PF00646">
    <property type="entry name" value="F-box"/>
    <property type="match status" value="1"/>
</dbReference>
<evidence type="ECO:0000256" key="2">
    <source>
        <dbReference type="ARBA" id="ARBA00023043"/>
    </source>
</evidence>
<comment type="caution">
    <text evidence="6">The sequence shown here is derived from an EMBL/GenBank/DDBJ whole genome shotgun (WGS) entry which is preliminary data.</text>
</comment>
<protein>
    <recommendedName>
        <fullName evidence="5">F-box domain-containing protein</fullName>
    </recommendedName>
</protein>